<keyword evidence="10" id="KW-1185">Reference proteome</keyword>
<keyword evidence="3" id="KW-0997">Cell inner membrane</keyword>
<dbReference type="RefSeq" id="WP_126758082.1">
    <property type="nucleotide sequence ID" value="NZ_PIPQ01000009.1"/>
</dbReference>
<dbReference type="InterPro" id="IPR023679">
    <property type="entry name" value="UPF0761_bac"/>
</dbReference>
<feature type="compositionally biased region" description="Acidic residues" evidence="8">
    <location>
        <begin position="297"/>
        <end position="306"/>
    </location>
</feature>
<proteinExistence type="inferred from homology"/>
<evidence type="ECO:0000256" key="5">
    <source>
        <dbReference type="ARBA" id="ARBA00022989"/>
    </source>
</evidence>
<keyword evidence="2 7" id="KW-1003">Cell membrane</keyword>
<evidence type="ECO:0000256" key="7">
    <source>
        <dbReference type="HAMAP-Rule" id="MF_00672"/>
    </source>
</evidence>
<evidence type="ECO:0000313" key="10">
    <source>
        <dbReference type="Proteomes" id="UP000286976"/>
    </source>
</evidence>
<comment type="caution">
    <text evidence="9">The sequence shown here is derived from an EMBL/GenBank/DDBJ whole genome shotgun (WGS) entry which is preliminary data.</text>
</comment>
<dbReference type="NCBIfam" id="TIGR00765">
    <property type="entry name" value="yihY_not_rbn"/>
    <property type="match status" value="1"/>
</dbReference>
<comment type="similarity">
    <text evidence="7">Belongs to the UPF0761 family.</text>
</comment>
<feature type="transmembrane region" description="Helical" evidence="7">
    <location>
        <begin position="47"/>
        <end position="70"/>
    </location>
</feature>
<comment type="subcellular location">
    <subcellularLocation>
        <location evidence="1 7">Cell membrane</location>
        <topology evidence="1 7">Multi-pass membrane protein</topology>
    </subcellularLocation>
</comment>
<feature type="transmembrane region" description="Helical" evidence="7">
    <location>
        <begin position="218"/>
        <end position="240"/>
    </location>
</feature>
<organism evidence="9 10">
    <name type="scientific">Aliidiomarina taiwanensis</name>
    <dbReference type="NCBI Taxonomy" id="946228"/>
    <lineage>
        <taxon>Bacteria</taxon>
        <taxon>Pseudomonadati</taxon>
        <taxon>Pseudomonadota</taxon>
        <taxon>Gammaproteobacteria</taxon>
        <taxon>Alteromonadales</taxon>
        <taxon>Idiomarinaceae</taxon>
        <taxon>Aliidiomarina</taxon>
    </lineage>
</organism>
<evidence type="ECO:0000256" key="6">
    <source>
        <dbReference type="ARBA" id="ARBA00023136"/>
    </source>
</evidence>
<gene>
    <name evidence="9" type="ORF">CWE15_10725</name>
</gene>
<evidence type="ECO:0000256" key="1">
    <source>
        <dbReference type="ARBA" id="ARBA00004651"/>
    </source>
</evidence>
<dbReference type="AlphaFoldDB" id="A0A432WW28"/>
<keyword evidence="5 7" id="KW-1133">Transmembrane helix</keyword>
<protein>
    <recommendedName>
        <fullName evidence="7">UPF0761 membrane protein CWE15_10725</fullName>
    </recommendedName>
</protein>
<feature type="transmembrane region" description="Helical" evidence="7">
    <location>
        <begin position="147"/>
        <end position="167"/>
    </location>
</feature>
<dbReference type="PIRSF" id="PIRSF035875">
    <property type="entry name" value="RNase_BN"/>
    <property type="match status" value="1"/>
</dbReference>
<evidence type="ECO:0000256" key="8">
    <source>
        <dbReference type="SAM" id="MobiDB-lite"/>
    </source>
</evidence>
<evidence type="ECO:0000256" key="3">
    <source>
        <dbReference type="ARBA" id="ARBA00022519"/>
    </source>
</evidence>
<feature type="transmembrane region" description="Helical" evidence="7">
    <location>
        <begin position="107"/>
        <end position="126"/>
    </location>
</feature>
<evidence type="ECO:0000313" key="9">
    <source>
        <dbReference type="EMBL" id="RUO37985.1"/>
    </source>
</evidence>
<dbReference type="PANTHER" id="PTHR30213">
    <property type="entry name" value="INNER MEMBRANE PROTEIN YHJD"/>
    <property type="match status" value="1"/>
</dbReference>
<dbReference type="Pfam" id="PF03631">
    <property type="entry name" value="Virul_fac_BrkB"/>
    <property type="match status" value="1"/>
</dbReference>
<feature type="compositionally biased region" description="Basic and acidic residues" evidence="8">
    <location>
        <begin position="287"/>
        <end position="296"/>
    </location>
</feature>
<reference evidence="9 10" key="1">
    <citation type="journal article" date="2011" name="Front. Microbiol.">
        <title>Genomic signatures of strain selection and enhancement in Bacillus atrophaeus var. globigii, a historical biowarfare simulant.</title>
        <authorList>
            <person name="Gibbons H.S."/>
            <person name="Broomall S.M."/>
            <person name="McNew L.A."/>
            <person name="Daligault H."/>
            <person name="Chapman C."/>
            <person name="Bruce D."/>
            <person name="Karavis M."/>
            <person name="Krepps M."/>
            <person name="McGregor P.A."/>
            <person name="Hong C."/>
            <person name="Park K.H."/>
            <person name="Akmal A."/>
            <person name="Feldman A."/>
            <person name="Lin J.S."/>
            <person name="Chang W.E."/>
            <person name="Higgs B.W."/>
            <person name="Demirev P."/>
            <person name="Lindquist J."/>
            <person name="Liem A."/>
            <person name="Fochler E."/>
            <person name="Read T.D."/>
            <person name="Tapia R."/>
            <person name="Johnson S."/>
            <person name="Bishop-Lilly K.A."/>
            <person name="Detter C."/>
            <person name="Han C."/>
            <person name="Sozhamannan S."/>
            <person name="Rosenzweig C.N."/>
            <person name="Skowronski E.W."/>
        </authorList>
    </citation>
    <scope>NUCLEOTIDE SEQUENCE [LARGE SCALE GENOMIC DNA]</scope>
    <source>
        <strain evidence="9 10">AIT1</strain>
    </source>
</reference>
<feature type="transmembrane region" description="Helical" evidence="7">
    <location>
        <begin position="187"/>
        <end position="206"/>
    </location>
</feature>
<keyword evidence="6 7" id="KW-0472">Membrane</keyword>
<evidence type="ECO:0000256" key="4">
    <source>
        <dbReference type="ARBA" id="ARBA00022692"/>
    </source>
</evidence>
<feature type="transmembrane region" description="Helical" evidence="7">
    <location>
        <begin position="246"/>
        <end position="265"/>
    </location>
</feature>
<dbReference type="EMBL" id="PIPQ01000009">
    <property type="protein sequence ID" value="RUO37985.1"/>
    <property type="molecule type" value="Genomic_DNA"/>
</dbReference>
<dbReference type="OrthoDB" id="9808671at2"/>
<dbReference type="GO" id="GO:0005886">
    <property type="term" value="C:plasma membrane"/>
    <property type="evidence" value="ECO:0007669"/>
    <property type="project" value="UniProtKB-SubCell"/>
</dbReference>
<dbReference type="NCBIfam" id="NF002457">
    <property type="entry name" value="PRK01637.1"/>
    <property type="match status" value="1"/>
</dbReference>
<sequence>MTKQTETWEQAKQRLTRFWFHARHLTVHFVKRCVDDKINVTAGHLTYVSLLSLVPLLAVVFAMFTAFPVFSELREQVQGLLLSNLIPTSSDAISNYLEGFVNNANQMTIVGAGFLFVVALLLISSIDQTMNRIWRVQKRRRIIISLAVYWMILTLGPVLVGISIAASSYVLSTVRFGNGYLSGMQSVLIWLLPLLSTFVAFILLYVMVPNRVVKARHAVWGALLAAILFELAKTGFQVYLQYFPTYQLIYGALATIPIMIVWIYLSWNIILIGAELTASLEEYLHEPSERAPKEELATENEQDTSE</sequence>
<keyword evidence="4 7" id="KW-0812">Transmembrane</keyword>
<feature type="region of interest" description="Disordered" evidence="8">
    <location>
        <begin position="287"/>
        <end position="306"/>
    </location>
</feature>
<name>A0A432WW28_9GAMM</name>
<dbReference type="PANTHER" id="PTHR30213:SF0">
    <property type="entry name" value="UPF0761 MEMBRANE PROTEIN YIHY"/>
    <property type="match status" value="1"/>
</dbReference>
<accession>A0A432WW28</accession>
<dbReference type="Proteomes" id="UP000286976">
    <property type="component" value="Unassembled WGS sequence"/>
</dbReference>
<evidence type="ECO:0000256" key="2">
    <source>
        <dbReference type="ARBA" id="ARBA00022475"/>
    </source>
</evidence>
<dbReference type="InterPro" id="IPR017039">
    <property type="entry name" value="Virul_fac_BrkB"/>
</dbReference>
<dbReference type="HAMAP" id="MF_00672">
    <property type="entry name" value="UPF0761"/>
    <property type="match status" value="1"/>
</dbReference>